<evidence type="ECO:0000256" key="4">
    <source>
        <dbReference type="SAM" id="MobiDB-lite"/>
    </source>
</evidence>
<dbReference type="KEGG" id="ftj:FTUN_6716"/>
<dbReference type="InterPro" id="IPR011990">
    <property type="entry name" value="TPR-like_helical_dom_sf"/>
</dbReference>
<keyword evidence="1" id="KW-0677">Repeat</keyword>
<name>A0A6M5YZ38_9BACT</name>
<organism evidence="6 7">
    <name type="scientific">Frigoriglobus tundricola</name>
    <dbReference type="NCBI Taxonomy" id="2774151"/>
    <lineage>
        <taxon>Bacteria</taxon>
        <taxon>Pseudomonadati</taxon>
        <taxon>Planctomycetota</taxon>
        <taxon>Planctomycetia</taxon>
        <taxon>Gemmatales</taxon>
        <taxon>Gemmataceae</taxon>
        <taxon>Frigoriglobus</taxon>
    </lineage>
</organism>
<feature type="repeat" description="TPR" evidence="3">
    <location>
        <begin position="424"/>
        <end position="457"/>
    </location>
</feature>
<dbReference type="Pfam" id="PF13485">
    <property type="entry name" value="Peptidase_MA_2"/>
    <property type="match status" value="1"/>
</dbReference>
<dbReference type="PANTHER" id="PTHR45586:SF1">
    <property type="entry name" value="LIPOPOLYSACCHARIDE ASSEMBLY PROTEIN B"/>
    <property type="match status" value="1"/>
</dbReference>
<dbReference type="PANTHER" id="PTHR45586">
    <property type="entry name" value="TPR REPEAT-CONTAINING PROTEIN PA4667"/>
    <property type="match status" value="1"/>
</dbReference>
<sequence length="933" mass="100894">MNTLITVVTVALLSGPTPPAPLPSGGARSAERGAWNESQEPSGIRGCPLCAPLEGRGAGRVGLRADPPAVDYPALKQRLQRGNYAEALEGYDRLAKSEKPVAAFLGQAACHRALGASTQALDALDTGLKAAPENPDLLAARADLFYALGKWDEANTDADAALKKQPGHFLARWTRARVLRDRGDLTGADTEMRWFVKAYSDASAAEKEITDSDKLLIVAEAGIENATTHNKPEQIKFVLQDVLRDALKNAPDCWQAEALSGRLLLERHNRADAASAFDAALKINPKAGPALVGKGAVALERMEFGEAERQADVALKVNPKDTAALRLKADVRLAEADHATAEKLLLIAKAVNPREGATLARLAALKHLRGDPAGFAAAVKEVGAFDSKPAPFYTDLGNILTDARQYATAAECFEKAIAFRPALPGAKAGLGLLYFIQGREAEARATLKEAMKADPFNVKADNALTVLEELAEYATVETPHFVIRFDKQNDKILAAFLSGVLEDTFAELAQRYGFTPTNKILVEVFARRQIFSGRIALLPGLPGAVQGACTGPLIALPSPRADGGVRAYNWAIVVRHELTHAFNLLQTSNHVPVWLTEGLAVRSEKTSRFAQMTPLLRDRLAAGTTFDLDTITRAYKRFTQPNDVMLAYYQGLLYVEFIVKRYGGEASVAKLLAAYHTTTDTALALGTAFGVEKVAFEAGYRKYLEETVKAAGGRRPEKVLTFDELRAAHLKNPDDLDLAARYAAALVPRGMVDEAKKLASAIRAKEKGHPLASIVAARLLRRAKDDAGARTVLEEAAEENPDDGRVLIELGKLLYDLKDYDKAATALEWGRKVAPGDADWLDLLAKVYGTSNKPDRLASVLAQQALANPDDLALHLRLAKLYTNAGKHADAERAARAALYIDLLNAEAKDLLLAALAAQKKDQEVEAIRKRYE</sequence>
<evidence type="ECO:0000256" key="3">
    <source>
        <dbReference type="PROSITE-ProRule" id="PRU00339"/>
    </source>
</evidence>
<dbReference type="Gene3D" id="1.25.40.10">
    <property type="entry name" value="Tetratricopeptide repeat domain"/>
    <property type="match status" value="3"/>
</dbReference>
<dbReference type="AlphaFoldDB" id="A0A6M5YZ38"/>
<dbReference type="Proteomes" id="UP000503447">
    <property type="component" value="Chromosome"/>
</dbReference>
<evidence type="ECO:0000313" key="6">
    <source>
        <dbReference type="EMBL" id="QJW99118.1"/>
    </source>
</evidence>
<evidence type="ECO:0000256" key="1">
    <source>
        <dbReference type="ARBA" id="ARBA00022737"/>
    </source>
</evidence>
<keyword evidence="7" id="KW-1185">Reference proteome</keyword>
<dbReference type="SUPFAM" id="SSF48452">
    <property type="entry name" value="TPR-like"/>
    <property type="match status" value="4"/>
</dbReference>
<dbReference type="PROSITE" id="PS50005">
    <property type="entry name" value="TPR"/>
    <property type="match status" value="2"/>
</dbReference>
<feature type="repeat" description="TPR" evidence="3">
    <location>
        <begin position="390"/>
        <end position="423"/>
    </location>
</feature>
<evidence type="ECO:0000313" key="7">
    <source>
        <dbReference type="Proteomes" id="UP000503447"/>
    </source>
</evidence>
<dbReference type="Pfam" id="PF14559">
    <property type="entry name" value="TPR_19"/>
    <property type="match status" value="1"/>
</dbReference>
<dbReference type="EMBL" id="CP053452">
    <property type="protein sequence ID" value="QJW99118.1"/>
    <property type="molecule type" value="Genomic_DNA"/>
</dbReference>
<dbReference type="InterPro" id="IPR019734">
    <property type="entry name" value="TPR_rpt"/>
</dbReference>
<accession>A0A6M5YZ38</accession>
<dbReference type="InterPro" id="IPR051012">
    <property type="entry name" value="CellSynth/LPSAsmb/PSIAsmb"/>
</dbReference>
<feature type="region of interest" description="Disordered" evidence="4">
    <location>
        <begin position="16"/>
        <end position="42"/>
    </location>
</feature>
<dbReference type="InterPro" id="IPR039568">
    <property type="entry name" value="Peptidase_MA-like_dom"/>
</dbReference>
<dbReference type="Pfam" id="PF13432">
    <property type="entry name" value="TPR_16"/>
    <property type="match status" value="4"/>
</dbReference>
<dbReference type="SMART" id="SM00028">
    <property type="entry name" value="TPR"/>
    <property type="match status" value="9"/>
</dbReference>
<proteinExistence type="predicted"/>
<evidence type="ECO:0000259" key="5">
    <source>
        <dbReference type="Pfam" id="PF13485"/>
    </source>
</evidence>
<feature type="domain" description="Peptidase MA-like" evidence="5">
    <location>
        <begin position="573"/>
        <end position="704"/>
    </location>
</feature>
<gene>
    <name evidence="6" type="ORF">FTUN_6716</name>
</gene>
<keyword evidence="2 3" id="KW-0802">TPR repeat</keyword>
<protein>
    <recommendedName>
        <fullName evidence="5">Peptidase MA-like domain-containing protein</fullName>
    </recommendedName>
</protein>
<evidence type="ECO:0000256" key="2">
    <source>
        <dbReference type="ARBA" id="ARBA00022803"/>
    </source>
</evidence>
<reference evidence="7" key="1">
    <citation type="submission" date="2020-05" db="EMBL/GenBank/DDBJ databases">
        <title>Frigoriglobus tundricola gen. nov., sp. nov., a psychrotolerant cellulolytic planctomycete of the family Gemmataceae with two divergent copies of 16S rRNA gene.</title>
        <authorList>
            <person name="Kulichevskaya I.S."/>
            <person name="Ivanova A.A."/>
            <person name="Naumoff D.G."/>
            <person name="Beletsky A.V."/>
            <person name="Rijpstra W.I.C."/>
            <person name="Sinninghe Damste J.S."/>
            <person name="Mardanov A.V."/>
            <person name="Ravin N.V."/>
            <person name="Dedysh S.N."/>
        </authorList>
    </citation>
    <scope>NUCLEOTIDE SEQUENCE [LARGE SCALE GENOMIC DNA]</scope>
    <source>
        <strain evidence="7">PL17</strain>
    </source>
</reference>